<reference evidence="2" key="2">
    <citation type="journal article" date="2007" name="Science">
        <title>Draft genome sequence of the sexually transmitted pathogen Trichomonas vaginalis.</title>
        <authorList>
            <person name="Carlton J.M."/>
            <person name="Hirt R.P."/>
            <person name="Silva J.C."/>
            <person name="Delcher A.L."/>
            <person name="Schatz M."/>
            <person name="Zhao Q."/>
            <person name="Wortman J.R."/>
            <person name="Bidwell S.L."/>
            <person name="Alsmark U.C.M."/>
            <person name="Besteiro S."/>
            <person name="Sicheritz-Ponten T."/>
            <person name="Noel C.J."/>
            <person name="Dacks J.B."/>
            <person name="Foster P.G."/>
            <person name="Simillion C."/>
            <person name="Van de Peer Y."/>
            <person name="Miranda-Saavedra D."/>
            <person name="Barton G.J."/>
            <person name="Westrop G.D."/>
            <person name="Mueller S."/>
            <person name="Dessi D."/>
            <person name="Fiori P.L."/>
            <person name="Ren Q."/>
            <person name="Paulsen I."/>
            <person name="Zhang H."/>
            <person name="Bastida-Corcuera F.D."/>
            <person name="Simoes-Barbosa A."/>
            <person name="Brown M.T."/>
            <person name="Hayes R.D."/>
            <person name="Mukherjee M."/>
            <person name="Okumura C.Y."/>
            <person name="Schneider R."/>
            <person name="Smith A.J."/>
            <person name="Vanacova S."/>
            <person name="Villalvazo M."/>
            <person name="Haas B.J."/>
            <person name="Pertea M."/>
            <person name="Feldblyum T.V."/>
            <person name="Utterback T.R."/>
            <person name="Shu C.L."/>
            <person name="Osoegawa K."/>
            <person name="de Jong P.J."/>
            <person name="Hrdy I."/>
            <person name="Horvathova L."/>
            <person name="Zubacova Z."/>
            <person name="Dolezal P."/>
            <person name="Malik S.B."/>
            <person name="Logsdon J.M. Jr."/>
            <person name="Henze K."/>
            <person name="Gupta A."/>
            <person name="Wang C.C."/>
            <person name="Dunne R.L."/>
            <person name="Upcroft J.A."/>
            <person name="Upcroft P."/>
            <person name="White O."/>
            <person name="Salzberg S.L."/>
            <person name="Tang P."/>
            <person name="Chiu C.-H."/>
            <person name="Lee Y.-S."/>
            <person name="Embley T.M."/>
            <person name="Coombs G.H."/>
            <person name="Mottram J.C."/>
            <person name="Tachezy J."/>
            <person name="Fraser-Liggett C.M."/>
            <person name="Johnson P.J."/>
        </authorList>
    </citation>
    <scope>NUCLEOTIDE SEQUENCE [LARGE SCALE GENOMIC DNA]</scope>
    <source>
        <strain evidence="2">G3</strain>
    </source>
</reference>
<dbReference type="InParanoid" id="A2E3W9"/>
<dbReference type="KEGG" id="tva:4770590"/>
<reference evidence="2" key="1">
    <citation type="submission" date="2006-10" db="EMBL/GenBank/DDBJ databases">
        <authorList>
            <person name="Amadeo P."/>
            <person name="Zhao Q."/>
            <person name="Wortman J."/>
            <person name="Fraser-Liggett C."/>
            <person name="Carlton J."/>
        </authorList>
    </citation>
    <scope>NUCLEOTIDE SEQUENCE</scope>
    <source>
        <strain evidence="2">G3</strain>
    </source>
</reference>
<feature type="region of interest" description="Disordered" evidence="1">
    <location>
        <begin position="1"/>
        <end position="22"/>
    </location>
</feature>
<evidence type="ECO:0000256" key="1">
    <source>
        <dbReference type="SAM" id="MobiDB-lite"/>
    </source>
</evidence>
<proteinExistence type="predicted"/>
<feature type="region of interest" description="Disordered" evidence="1">
    <location>
        <begin position="37"/>
        <end position="58"/>
    </location>
</feature>
<dbReference type="AlphaFoldDB" id="A2E3W9"/>
<protein>
    <submittedName>
        <fullName evidence="2">Uncharacterized protein</fullName>
    </submittedName>
</protein>
<dbReference type="RefSeq" id="XP_001324847.1">
    <property type="nucleotide sequence ID" value="XM_001324812.1"/>
</dbReference>
<dbReference type="VEuPathDB" id="TrichDB:TVAGG3_0146900"/>
<evidence type="ECO:0000313" key="2">
    <source>
        <dbReference type="EMBL" id="EAY12624.1"/>
    </source>
</evidence>
<dbReference type="EMBL" id="DS113298">
    <property type="protein sequence ID" value="EAY12624.1"/>
    <property type="molecule type" value="Genomic_DNA"/>
</dbReference>
<keyword evidence="3" id="KW-1185">Reference proteome</keyword>
<name>A2E3W9_TRIV3</name>
<organism evidence="2 3">
    <name type="scientific">Trichomonas vaginalis (strain ATCC PRA-98 / G3)</name>
    <dbReference type="NCBI Taxonomy" id="412133"/>
    <lineage>
        <taxon>Eukaryota</taxon>
        <taxon>Metamonada</taxon>
        <taxon>Parabasalia</taxon>
        <taxon>Trichomonadida</taxon>
        <taxon>Trichomonadidae</taxon>
        <taxon>Trichomonas</taxon>
    </lineage>
</organism>
<feature type="compositionally biased region" description="Basic and acidic residues" evidence="1">
    <location>
        <begin position="9"/>
        <end position="21"/>
    </location>
</feature>
<evidence type="ECO:0000313" key="3">
    <source>
        <dbReference type="Proteomes" id="UP000001542"/>
    </source>
</evidence>
<feature type="compositionally biased region" description="Low complexity" evidence="1">
    <location>
        <begin position="46"/>
        <end position="58"/>
    </location>
</feature>
<dbReference type="Proteomes" id="UP000001542">
    <property type="component" value="Unassembled WGS sequence"/>
</dbReference>
<gene>
    <name evidence="2" type="ORF">TVAG_074520</name>
</gene>
<accession>A2E3W9</accession>
<sequence length="72" mass="8103">MTVYSSDSTPEKEQKKPKQDENEFLAKYAHDSVLNEIESASTQEKSNSVLSDSDDSGSSFLIKYLKNKVNIQ</sequence>
<dbReference type="VEuPathDB" id="TrichDB:TVAG_074520"/>